<evidence type="ECO:0000313" key="9">
    <source>
        <dbReference type="Proteomes" id="UP000678499"/>
    </source>
</evidence>
<comment type="subunit">
    <text evidence="5">Component of the RNA polymerase III (Pol III) complex consisting of 17 subunits.</text>
</comment>
<dbReference type="Gene3D" id="6.10.140.1450">
    <property type="match status" value="1"/>
</dbReference>
<feature type="domain" description="DNA-directed RNA polymerase III subunit RPC3 winged-helix" evidence="7">
    <location>
        <begin position="326"/>
        <end position="404"/>
    </location>
</feature>
<dbReference type="EMBL" id="OA882144">
    <property type="protein sequence ID" value="CAD7273211.1"/>
    <property type="molecule type" value="Genomic_DNA"/>
</dbReference>
<gene>
    <name evidence="8" type="ORF">NMOB1V02_LOCUS1110</name>
</gene>
<feature type="domain" description="RNA polymerase III subunit RPC82-related helix-turn-helix" evidence="6">
    <location>
        <begin position="7"/>
        <end position="65"/>
    </location>
</feature>
<dbReference type="Gene3D" id="1.10.10.10">
    <property type="entry name" value="Winged helix-like DNA-binding domain superfamily/Winged helix DNA-binding domain"/>
    <property type="match status" value="4"/>
</dbReference>
<dbReference type="Pfam" id="PF22536">
    <property type="entry name" value="WHD_POLR3C"/>
    <property type="match status" value="1"/>
</dbReference>
<keyword evidence="2 5" id="KW-0240">DNA-directed RNA polymerase</keyword>
<evidence type="ECO:0000259" key="7">
    <source>
        <dbReference type="Pfam" id="PF22536"/>
    </source>
</evidence>
<keyword evidence="9" id="KW-1185">Reference proteome</keyword>
<dbReference type="InterPro" id="IPR055207">
    <property type="entry name" value="POLR3C_WHD"/>
</dbReference>
<dbReference type="Proteomes" id="UP000678499">
    <property type="component" value="Unassembled WGS sequence"/>
</dbReference>
<comment type="similarity">
    <text evidence="5">Belongs to the eukaryotic RPC3/POLR3C RNA polymerase subunit family.</text>
</comment>
<proteinExistence type="inferred from homology"/>
<reference evidence="8" key="1">
    <citation type="submission" date="2020-11" db="EMBL/GenBank/DDBJ databases">
        <authorList>
            <person name="Tran Van P."/>
        </authorList>
    </citation>
    <scope>NUCLEOTIDE SEQUENCE</scope>
</reference>
<evidence type="ECO:0000256" key="4">
    <source>
        <dbReference type="ARBA" id="ARBA00023242"/>
    </source>
</evidence>
<dbReference type="Pfam" id="PF08221">
    <property type="entry name" value="HTH_9"/>
    <property type="match status" value="1"/>
</dbReference>
<evidence type="ECO:0000256" key="5">
    <source>
        <dbReference type="RuleBase" id="RU367076"/>
    </source>
</evidence>
<evidence type="ECO:0000256" key="3">
    <source>
        <dbReference type="ARBA" id="ARBA00023163"/>
    </source>
</evidence>
<dbReference type="InterPro" id="IPR036388">
    <property type="entry name" value="WH-like_DNA-bd_sf"/>
</dbReference>
<dbReference type="InterPro" id="IPR039748">
    <property type="entry name" value="RPC3"/>
</dbReference>
<keyword evidence="4 5" id="KW-0539">Nucleus</keyword>
<comment type="subcellular location">
    <subcellularLocation>
        <location evidence="1 5">Nucleus</location>
    </subcellularLocation>
</comment>
<evidence type="ECO:0000313" key="8">
    <source>
        <dbReference type="EMBL" id="CAD7273211.1"/>
    </source>
</evidence>
<protein>
    <recommendedName>
        <fullName evidence="5">DNA-directed RNA polymerase III subunit RPC3</fullName>
        <shortName evidence="5">RNA polymerase III subunit C3</shortName>
    </recommendedName>
</protein>
<dbReference type="EMBL" id="CAJPEX010000107">
    <property type="protein sequence ID" value="CAG0913363.1"/>
    <property type="molecule type" value="Genomic_DNA"/>
</dbReference>
<dbReference type="AlphaFoldDB" id="A0A7R9BDK7"/>
<dbReference type="PANTHER" id="PTHR12949:SF0">
    <property type="entry name" value="DNA-DIRECTED RNA POLYMERASE III SUBUNIT RPC3"/>
    <property type="match status" value="1"/>
</dbReference>
<dbReference type="Pfam" id="PF20912">
    <property type="entry name" value="RPC3_helical"/>
    <property type="match status" value="1"/>
</dbReference>
<comment type="function">
    <text evidence="5">DNA-dependent RNA polymerase catalyzes the transcription of DNA into RNA using the four ribonucleoside triphosphates as substrates. Specific core component of RNA polymerase III which synthesizes small RNAs, such as 5S rRNA and tRNAs.</text>
</comment>
<evidence type="ECO:0000256" key="2">
    <source>
        <dbReference type="ARBA" id="ARBA00022478"/>
    </source>
</evidence>
<dbReference type="InterPro" id="IPR013197">
    <property type="entry name" value="RNA_pol_III_RPC82-rel_HTH"/>
</dbReference>
<organism evidence="8">
    <name type="scientific">Notodromas monacha</name>
    <dbReference type="NCBI Taxonomy" id="399045"/>
    <lineage>
        <taxon>Eukaryota</taxon>
        <taxon>Metazoa</taxon>
        <taxon>Ecdysozoa</taxon>
        <taxon>Arthropoda</taxon>
        <taxon>Crustacea</taxon>
        <taxon>Oligostraca</taxon>
        <taxon>Ostracoda</taxon>
        <taxon>Podocopa</taxon>
        <taxon>Podocopida</taxon>
        <taxon>Cypridocopina</taxon>
        <taxon>Cypridoidea</taxon>
        <taxon>Cyprididae</taxon>
        <taxon>Notodromas</taxon>
    </lineage>
</organism>
<dbReference type="OrthoDB" id="272392at2759"/>
<evidence type="ECO:0000256" key="1">
    <source>
        <dbReference type="ARBA" id="ARBA00004123"/>
    </source>
</evidence>
<sequence length="530" mass="59228">MSLQQNKLCCLIVRELFGEVAESVTHLLLRGAAPLNRVCPPGVMKQKAKRALAALMHHGLVNFVSQGSLVLYSIDALAVQRILRYPRYLQQMKDNFSDICESIIQELMNHGRLPLSAILFTVGCRVFALDPSKLAVPEIEKHFKLLRKEGFIEQCPRVTDSESYLKNNEELVPSFVSKVVIEVDVKAEAIHERIVSSAADEGDHPDKNILWRISGSRFDAQIRDSIVIEAAVRKTDELGGALVKKMLSDSSSRLHQDPIVGDISFFVLKSDILKLCLNSLAEKLRDYLEVLQSGTLKIVRKIGDSGGGQYAIALKDTVDVLTAYAVRSIVQERHGTKAARVFALMLDNAFVDQEQIQQTALIPAKEAKVLTYILSENHFASVREMRKSVGAGAGAMKSVYLFHVDLPHVVRGLVERCEKSLGNVLCRKEAEVMDSERLMDKKRRVDALLKTLVEQGASQEELKEVDAMITPPERDLVTKVNYVLDKLSSAELEIDSTLLLFQVYLEFDEMAKRKRSSTRGRGRSKRAKAS</sequence>
<dbReference type="GO" id="GO:0005666">
    <property type="term" value="C:RNA polymerase III complex"/>
    <property type="evidence" value="ECO:0007669"/>
    <property type="project" value="UniProtKB-UniRule"/>
</dbReference>
<evidence type="ECO:0000259" key="6">
    <source>
        <dbReference type="Pfam" id="PF08221"/>
    </source>
</evidence>
<name>A0A7R9BDK7_9CRUS</name>
<accession>A0A7R9BDK7</accession>
<dbReference type="GO" id="GO:0003697">
    <property type="term" value="F:single-stranded DNA binding"/>
    <property type="evidence" value="ECO:0007669"/>
    <property type="project" value="UniProtKB-UniRule"/>
</dbReference>
<keyword evidence="3 5" id="KW-0804">Transcription</keyword>
<dbReference type="PANTHER" id="PTHR12949">
    <property type="entry name" value="RNA POLYMERASE III DNA DIRECTED -RELATED"/>
    <property type="match status" value="1"/>
</dbReference>